<name>A0ABQ8SF75_PERAM</name>
<comment type="caution">
    <text evidence="1">The sequence shown here is derived from an EMBL/GenBank/DDBJ whole genome shotgun (WGS) entry which is preliminary data.</text>
</comment>
<dbReference type="EMBL" id="JAJSOF020000029">
    <property type="protein sequence ID" value="KAJ4432470.1"/>
    <property type="molecule type" value="Genomic_DNA"/>
</dbReference>
<dbReference type="Proteomes" id="UP001148838">
    <property type="component" value="Unassembled WGS sequence"/>
</dbReference>
<dbReference type="InterPro" id="IPR036397">
    <property type="entry name" value="RNaseH_sf"/>
</dbReference>
<evidence type="ECO:0000313" key="2">
    <source>
        <dbReference type="Proteomes" id="UP001148838"/>
    </source>
</evidence>
<keyword evidence="2" id="KW-1185">Reference proteome</keyword>
<protein>
    <recommendedName>
        <fullName evidence="3">Transposase</fullName>
    </recommendedName>
</protein>
<dbReference type="PANTHER" id="PTHR47326:SF1">
    <property type="entry name" value="HTH PSQ-TYPE DOMAIN-CONTAINING PROTEIN"/>
    <property type="match status" value="1"/>
</dbReference>
<proteinExistence type="predicted"/>
<accession>A0ABQ8SF75</accession>
<dbReference type="PANTHER" id="PTHR47326">
    <property type="entry name" value="TRANSPOSABLE ELEMENT TC3 TRANSPOSASE-LIKE PROTEIN"/>
    <property type="match status" value="1"/>
</dbReference>
<evidence type="ECO:0000313" key="1">
    <source>
        <dbReference type="EMBL" id="KAJ4432470.1"/>
    </source>
</evidence>
<gene>
    <name evidence="1" type="ORF">ANN_21089</name>
</gene>
<dbReference type="Gene3D" id="3.30.420.10">
    <property type="entry name" value="Ribonuclease H-like superfamily/Ribonuclease H"/>
    <property type="match status" value="1"/>
</dbReference>
<reference evidence="1 2" key="1">
    <citation type="journal article" date="2022" name="Allergy">
        <title>Genome assembly and annotation of Periplaneta americana reveal a comprehensive cockroach allergen profile.</title>
        <authorList>
            <person name="Wang L."/>
            <person name="Xiong Q."/>
            <person name="Saelim N."/>
            <person name="Wang L."/>
            <person name="Nong W."/>
            <person name="Wan A.T."/>
            <person name="Shi M."/>
            <person name="Liu X."/>
            <person name="Cao Q."/>
            <person name="Hui J.H.L."/>
            <person name="Sookrung N."/>
            <person name="Leung T.F."/>
            <person name="Tungtrongchitr A."/>
            <person name="Tsui S.K.W."/>
        </authorList>
    </citation>
    <scope>NUCLEOTIDE SEQUENCE [LARGE SCALE GENOMIC DNA]</scope>
    <source>
        <strain evidence="1">PWHHKU_190912</strain>
    </source>
</reference>
<sequence>MSSARVRLQFRCKEILRYHMMKDEWNREKFSPAPGFEPGFSALRADALSTKPHRIPIPMSNYDDDLFSRLIFSDEATFHTSGKINKHNCRVWGTQTPHRITEHESDSPKVNVFCALSQRKLYGPFFFIEATVTGHSYLNMLEQWTDRLDTATCTHTLLSTDVHIRTDHVRYTFRYLRSVVSCPHSSDSALNGILRTKHNIRYSVSMSSQSTVLCNHLVA</sequence>
<organism evidence="1 2">
    <name type="scientific">Periplaneta americana</name>
    <name type="common">American cockroach</name>
    <name type="synonym">Blatta americana</name>
    <dbReference type="NCBI Taxonomy" id="6978"/>
    <lineage>
        <taxon>Eukaryota</taxon>
        <taxon>Metazoa</taxon>
        <taxon>Ecdysozoa</taxon>
        <taxon>Arthropoda</taxon>
        <taxon>Hexapoda</taxon>
        <taxon>Insecta</taxon>
        <taxon>Pterygota</taxon>
        <taxon>Neoptera</taxon>
        <taxon>Polyneoptera</taxon>
        <taxon>Dictyoptera</taxon>
        <taxon>Blattodea</taxon>
        <taxon>Blattoidea</taxon>
        <taxon>Blattidae</taxon>
        <taxon>Blattinae</taxon>
        <taxon>Periplaneta</taxon>
    </lineage>
</organism>
<evidence type="ECO:0008006" key="3">
    <source>
        <dbReference type="Google" id="ProtNLM"/>
    </source>
</evidence>